<feature type="repeat" description="PPR" evidence="3">
    <location>
        <begin position="252"/>
        <end position="282"/>
    </location>
</feature>
<dbReference type="OrthoDB" id="185373at2759"/>
<sequence>MNQFHALPAHIHGDMAVLFPSRKCWEKRKQNPLEPFVLPVISSCSSLPVSRGQSRRYYLGKFKRRFRSEPNLKPLTSRIVELTRRRQLHQIFVEIEIAKKRHGQLNTIVMNAVMQACVHCADIESALRVFDEMSGPEDCGVDNVSYATLLKGLGDARRIDQAFQLLEAVEQGTAVGSPKLSPPLVSSLLNSLIEAGDLRRANGLLARYRFVLHEGGSVLVYNLLMKGYISTGYPEAALSLHDEILRHGLKLDKLTYNTLILACVETGKLDVAMQFFEGMKNRTQTVDDADILPDVVTYTTLLKGFGHAQDLLSVQKIVTEMKSSNNLHIDRVAYTAIIDAFLNCGTIKGALTVYGELVKRAGQDSTLRPKPHLFLALMRTFAVRGEHEMVKKLHGRMWPDSSGTITSKVQEEADHLLMEAALNNGQLDLALQYMKGNIEKWKQIPWASRGGMVALRIEALLGSSVSIFSPCILPQVSVRDTIEHIMVPFSEARPLQATLKLKQVVMRFFKDSTVPVIDDWGSCVGILHCEDCNELDAPLSAMMRSPPPSVTTSTSIGRVIDLMLEKRYKMVIVAKYENVRGMFYSSNVRAVGVFTSEQLYKLAPSSSELSLQNSSVCREPIEICR</sequence>
<dbReference type="AlphaFoldDB" id="A0A9Q1MD00"/>
<name>A0A9Q1MD00_9SOLA</name>
<evidence type="ECO:0000256" key="2">
    <source>
        <dbReference type="PROSITE-ProRule" id="PRU00703"/>
    </source>
</evidence>
<feature type="repeat" description="PPR" evidence="3">
    <location>
        <begin position="217"/>
        <end position="251"/>
    </location>
</feature>
<comment type="caution">
    <text evidence="5">The sequence shown here is derived from an EMBL/GenBank/DDBJ whole genome shotgun (WGS) entry which is preliminary data.</text>
</comment>
<keyword evidence="1" id="KW-0677">Repeat</keyword>
<dbReference type="InterPro" id="IPR046342">
    <property type="entry name" value="CBS_dom_sf"/>
</dbReference>
<evidence type="ECO:0000259" key="4">
    <source>
        <dbReference type="PROSITE" id="PS51371"/>
    </source>
</evidence>
<dbReference type="Pfam" id="PF13041">
    <property type="entry name" value="PPR_2"/>
    <property type="match status" value="1"/>
</dbReference>
<dbReference type="InterPro" id="IPR044781">
    <property type="entry name" value="At5g10690-like"/>
</dbReference>
<dbReference type="Gene3D" id="3.10.580.10">
    <property type="entry name" value="CBS-domain"/>
    <property type="match status" value="1"/>
</dbReference>
<dbReference type="InterPro" id="IPR011990">
    <property type="entry name" value="TPR-like_helical_dom_sf"/>
</dbReference>
<dbReference type="PROSITE" id="PS51371">
    <property type="entry name" value="CBS"/>
    <property type="match status" value="1"/>
</dbReference>
<dbReference type="EMBL" id="JAJAGQ010000008">
    <property type="protein sequence ID" value="KAJ8555342.1"/>
    <property type="molecule type" value="Genomic_DNA"/>
</dbReference>
<dbReference type="Pfam" id="PF13812">
    <property type="entry name" value="PPR_3"/>
    <property type="match status" value="1"/>
</dbReference>
<evidence type="ECO:0000313" key="5">
    <source>
        <dbReference type="EMBL" id="KAJ8555342.1"/>
    </source>
</evidence>
<evidence type="ECO:0000256" key="1">
    <source>
        <dbReference type="ARBA" id="ARBA00022737"/>
    </source>
</evidence>
<proteinExistence type="predicted"/>
<feature type="domain" description="CBS" evidence="4">
    <location>
        <begin position="542"/>
        <end position="609"/>
    </location>
</feature>
<organism evidence="5 6">
    <name type="scientific">Anisodus acutangulus</name>
    <dbReference type="NCBI Taxonomy" id="402998"/>
    <lineage>
        <taxon>Eukaryota</taxon>
        <taxon>Viridiplantae</taxon>
        <taxon>Streptophyta</taxon>
        <taxon>Embryophyta</taxon>
        <taxon>Tracheophyta</taxon>
        <taxon>Spermatophyta</taxon>
        <taxon>Magnoliopsida</taxon>
        <taxon>eudicotyledons</taxon>
        <taxon>Gunneridae</taxon>
        <taxon>Pentapetalae</taxon>
        <taxon>asterids</taxon>
        <taxon>lamiids</taxon>
        <taxon>Solanales</taxon>
        <taxon>Solanaceae</taxon>
        <taxon>Solanoideae</taxon>
        <taxon>Hyoscyameae</taxon>
        <taxon>Anisodus</taxon>
    </lineage>
</organism>
<reference evidence="6" key="1">
    <citation type="journal article" date="2023" name="Proc. Natl. Acad. Sci. U.S.A.">
        <title>Genomic and structural basis for evolution of tropane alkaloid biosynthesis.</title>
        <authorList>
            <person name="Wanga Y.-J."/>
            <person name="Taina T."/>
            <person name="Yua J.-Y."/>
            <person name="Lia J."/>
            <person name="Xua B."/>
            <person name="Chenc J."/>
            <person name="D'Auriad J.C."/>
            <person name="Huanga J.-P."/>
            <person name="Huanga S.-X."/>
        </authorList>
    </citation>
    <scope>NUCLEOTIDE SEQUENCE [LARGE SCALE GENOMIC DNA]</scope>
    <source>
        <strain evidence="6">cv. KIB-2019</strain>
    </source>
</reference>
<keyword evidence="2" id="KW-0129">CBS domain</keyword>
<dbReference type="SUPFAM" id="SSF54631">
    <property type="entry name" value="CBS-domain pair"/>
    <property type="match status" value="1"/>
</dbReference>
<dbReference type="Proteomes" id="UP001152561">
    <property type="component" value="Unassembled WGS sequence"/>
</dbReference>
<dbReference type="NCBIfam" id="TIGR00756">
    <property type="entry name" value="PPR"/>
    <property type="match status" value="2"/>
</dbReference>
<gene>
    <name evidence="5" type="ORF">K7X08_012838</name>
</gene>
<dbReference type="PROSITE" id="PS51375">
    <property type="entry name" value="PPR"/>
    <property type="match status" value="2"/>
</dbReference>
<accession>A0A9Q1MD00</accession>
<dbReference type="PANTHER" id="PTHR47581">
    <property type="entry name" value="OS09G0431600 PROTEIN"/>
    <property type="match status" value="1"/>
</dbReference>
<dbReference type="InterPro" id="IPR002885">
    <property type="entry name" value="PPR_rpt"/>
</dbReference>
<dbReference type="Gene3D" id="1.25.40.10">
    <property type="entry name" value="Tetratricopeptide repeat domain"/>
    <property type="match status" value="3"/>
</dbReference>
<evidence type="ECO:0000256" key="3">
    <source>
        <dbReference type="PROSITE-ProRule" id="PRU00708"/>
    </source>
</evidence>
<dbReference type="Pfam" id="PF01535">
    <property type="entry name" value="PPR"/>
    <property type="match status" value="2"/>
</dbReference>
<keyword evidence="6" id="KW-1185">Reference proteome</keyword>
<protein>
    <recommendedName>
        <fullName evidence="4">CBS domain-containing protein</fullName>
    </recommendedName>
</protein>
<dbReference type="PANTHER" id="PTHR47581:SF2">
    <property type="entry name" value="OS09G0431600 PROTEIN"/>
    <property type="match status" value="1"/>
</dbReference>
<dbReference type="Pfam" id="PF00571">
    <property type="entry name" value="CBS"/>
    <property type="match status" value="1"/>
</dbReference>
<dbReference type="InterPro" id="IPR000644">
    <property type="entry name" value="CBS_dom"/>
</dbReference>
<evidence type="ECO:0000313" key="6">
    <source>
        <dbReference type="Proteomes" id="UP001152561"/>
    </source>
</evidence>